<evidence type="ECO:0000313" key="2">
    <source>
        <dbReference type="Proteomes" id="UP000428330"/>
    </source>
</evidence>
<name>A0A6I6IRX7_9RHOB</name>
<gene>
    <name evidence="1" type="ORF">EI983_11830</name>
</gene>
<dbReference type="RefSeq" id="WP_157707603.1">
    <property type="nucleotide sequence ID" value="NZ_CP034348.1"/>
</dbReference>
<protein>
    <submittedName>
        <fullName evidence="1">DUF3572 family protein</fullName>
    </submittedName>
</protein>
<dbReference type="OrthoDB" id="7356934at2"/>
<dbReference type="AlphaFoldDB" id="A0A6I6IRX7"/>
<reference evidence="2" key="1">
    <citation type="submission" date="2018-12" db="EMBL/GenBank/DDBJ databases">
        <title>Complete genome sequence of Roseovarius sp. MME-070.</title>
        <authorList>
            <person name="Nam Y.-D."/>
            <person name="Kang J."/>
            <person name="Chung W.-H."/>
            <person name="Park Y.S."/>
        </authorList>
    </citation>
    <scope>NUCLEOTIDE SEQUENCE [LARGE SCALE GENOMIC DNA]</scope>
    <source>
        <strain evidence="2">MME-070</strain>
    </source>
</reference>
<organism evidence="1 2">
    <name type="scientific">Roseovarius faecimaris</name>
    <dbReference type="NCBI Taxonomy" id="2494550"/>
    <lineage>
        <taxon>Bacteria</taxon>
        <taxon>Pseudomonadati</taxon>
        <taxon>Pseudomonadota</taxon>
        <taxon>Alphaproteobacteria</taxon>
        <taxon>Rhodobacterales</taxon>
        <taxon>Roseobacteraceae</taxon>
        <taxon>Roseovarius</taxon>
    </lineage>
</organism>
<dbReference type="Proteomes" id="UP000428330">
    <property type="component" value="Chromosome"/>
</dbReference>
<keyword evidence="2" id="KW-1185">Reference proteome</keyword>
<dbReference type="EMBL" id="CP034348">
    <property type="protein sequence ID" value="QGX98922.1"/>
    <property type="molecule type" value="Genomic_DNA"/>
</dbReference>
<proteinExistence type="predicted"/>
<evidence type="ECO:0000313" key="1">
    <source>
        <dbReference type="EMBL" id="QGX98922.1"/>
    </source>
</evidence>
<sequence>MNDARNFAEVTGLRALTWLAGNDELLPVFCGATGAAEQDFRTRLNEPEFLGSVLEFLLMDDAWVQAFCDAENLPYDAPWRARQMLPGGEEVNWT</sequence>
<dbReference type="Pfam" id="PF12096">
    <property type="entry name" value="DUF3572"/>
    <property type="match status" value="1"/>
</dbReference>
<dbReference type="KEGG" id="rom:EI983_11830"/>
<dbReference type="InterPro" id="IPR021955">
    <property type="entry name" value="DUF3572"/>
</dbReference>
<accession>A0A6I6IRX7</accession>